<dbReference type="SUPFAM" id="SSF46894">
    <property type="entry name" value="C-terminal effector domain of the bipartite response regulators"/>
    <property type="match status" value="1"/>
</dbReference>
<sequence>MNAEKKQKIWEAHKRHIELLAKVNNSYVFVVEQHVKYLYLSDSYIRFFGYNPGALEFQNNEEIYFESRIHPEDLIALSNTQERLFEYLQTTQANKILEYKLVYEFRVLNSYNKYVRIVSQHQVLELDENGNPWLIMGIADLSPNTVPLDNIKIQVVNFITGETLPLNKFEEKELIEFTPREKEILLLIKSGMLSKEISNRLSVSIHTVNKHRQNIMQKMNADNIIEAIEYARKLGLLD</sequence>
<dbReference type="InterPro" id="IPR035965">
    <property type="entry name" value="PAS-like_dom_sf"/>
</dbReference>
<dbReference type="InterPro" id="IPR000792">
    <property type="entry name" value="Tscrpt_reg_LuxR_C"/>
</dbReference>
<protein>
    <submittedName>
        <fullName evidence="6">Helix-turn-helix transcriptional regulator</fullName>
    </submittedName>
</protein>
<dbReference type="Proteomes" id="UP000036847">
    <property type="component" value="Chromosome"/>
</dbReference>
<dbReference type="PROSITE" id="PS00622">
    <property type="entry name" value="HTH_LUXR_1"/>
    <property type="match status" value="1"/>
</dbReference>
<evidence type="ECO:0000313" key="7">
    <source>
        <dbReference type="Proteomes" id="UP000036847"/>
    </source>
</evidence>
<evidence type="ECO:0000313" key="6">
    <source>
        <dbReference type="EMBL" id="QCQ46064.1"/>
    </source>
</evidence>
<dbReference type="SUPFAM" id="SSF55785">
    <property type="entry name" value="PYP-like sensor domain (PAS domain)"/>
    <property type="match status" value="1"/>
</dbReference>
<evidence type="ECO:0000256" key="1">
    <source>
        <dbReference type="ARBA" id="ARBA00023015"/>
    </source>
</evidence>
<dbReference type="InterPro" id="IPR016032">
    <property type="entry name" value="Sig_transdc_resp-reg_C-effctor"/>
</dbReference>
<dbReference type="PANTHER" id="PTHR44688">
    <property type="entry name" value="DNA-BINDING TRANSCRIPTIONAL ACTIVATOR DEVR_DOSR"/>
    <property type="match status" value="1"/>
</dbReference>
<proteinExistence type="predicted"/>
<dbReference type="Gene3D" id="1.10.10.10">
    <property type="entry name" value="Winged helix-like DNA-binding domain superfamily/Winged helix DNA-binding domain"/>
    <property type="match status" value="1"/>
</dbReference>
<gene>
    <name evidence="6" type="ORF">EC80_014970</name>
</gene>
<dbReference type="CDD" id="cd06170">
    <property type="entry name" value="LuxR_C_like"/>
    <property type="match status" value="1"/>
</dbReference>
<keyword evidence="2" id="KW-0238">DNA-binding</keyword>
<feature type="domain" description="HTH luxR-type" evidence="4">
    <location>
        <begin position="170"/>
        <end position="235"/>
    </location>
</feature>
<dbReference type="PRINTS" id="PR00038">
    <property type="entry name" value="HTHLUXR"/>
</dbReference>
<organism evidence="6 7">
    <name type="scientific">Bacteroides fragilis</name>
    <dbReference type="NCBI Taxonomy" id="817"/>
    <lineage>
        <taxon>Bacteria</taxon>
        <taxon>Pseudomonadati</taxon>
        <taxon>Bacteroidota</taxon>
        <taxon>Bacteroidia</taxon>
        <taxon>Bacteroidales</taxon>
        <taxon>Bacteroidaceae</taxon>
        <taxon>Bacteroides</taxon>
    </lineage>
</organism>
<dbReference type="GO" id="GO:0006355">
    <property type="term" value="P:regulation of DNA-templated transcription"/>
    <property type="evidence" value="ECO:0007669"/>
    <property type="project" value="InterPro"/>
</dbReference>
<dbReference type="EMBL" id="CP036546">
    <property type="protein sequence ID" value="QCQ46064.1"/>
    <property type="molecule type" value="Genomic_DNA"/>
</dbReference>
<reference evidence="6 7" key="1">
    <citation type="submission" date="2019-03" db="EMBL/GenBank/DDBJ databases">
        <title>Complete genome assembly of MDR B. fragilis.</title>
        <authorList>
            <person name="Sydenham T.V."/>
            <person name="Hasman H."/>
            <person name="Justesen U.S."/>
        </authorList>
    </citation>
    <scope>NUCLEOTIDE SEQUENCE [LARGE SCALE GENOMIC DNA]</scope>
    <source>
        <strain evidence="6 7">DCMSKEJBY0001B</strain>
    </source>
</reference>
<keyword evidence="1" id="KW-0805">Transcription regulation</keyword>
<accession>A0AAE6EU84</accession>
<evidence type="ECO:0000256" key="3">
    <source>
        <dbReference type="ARBA" id="ARBA00023163"/>
    </source>
</evidence>
<dbReference type="GO" id="GO:0003677">
    <property type="term" value="F:DNA binding"/>
    <property type="evidence" value="ECO:0007669"/>
    <property type="project" value="UniProtKB-KW"/>
</dbReference>
<dbReference type="InterPro" id="IPR000014">
    <property type="entry name" value="PAS"/>
</dbReference>
<dbReference type="InterPro" id="IPR036388">
    <property type="entry name" value="WH-like_DNA-bd_sf"/>
</dbReference>
<dbReference type="PROSITE" id="PS50043">
    <property type="entry name" value="HTH_LUXR_2"/>
    <property type="match status" value="1"/>
</dbReference>
<evidence type="ECO:0000259" key="4">
    <source>
        <dbReference type="PROSITE" id="PS50043"/>
    </source>
</evidence>
<dbReference type="PANTHER" id="PTHR44688:SF16">
    <property type="entry name" value="DNA-BINDING TRANSCRIPTIONAL ACTIVATOR DEVR_DOSR"/>
    <property type="match status" value="1"/>
</dbReference>
<name>A0AAE6EU84_BACFG</name>
<dbReference type="Gene3D" id="3.30.450.20">
    <property type="entry name" value="PAS domain"/>
    <property type="match status" value="1"/>
</dbReference>
<evidence type="ECO:0000256" key="2">
    <source>
        <dbReference type="ARBA" id="ARBA00023125"/>
    </source>
</evidence>
<dbReference type="Pfam" id="PF00196">
    <property type="entry name" value="GerE"/>
    <property type="match status" value="1"/>
</dbReference>
<feature type="domain" description="PAS" evidence="5">
    <location>
        <begin position="13"/>
        <end position="88"/>
    </location>
</feature>
<keyword evidence="3" id="KW-0804">Transcription</keyword>
<dbReference type="AlphaFoldDB" id="A0AAE6EU84"/>
<dbReference type="PROSITE" id="PS50112">
    <property type="entry name" value="PAS"/>
    <property type="match status" value="1"/>
</dbReference>
<dbReference type="RefSeq" id="WP_005805893.1">
    <property type="nucleotide sequence ID" value="NZ_CP036546.1"/>
</dbReference>
<evidence type="ECO:0000259" key="5">
    <source>
        <dbReference type="PROSITE" id="PS50112"/>
    </source>
</evidence>
<dbReference type="SMART" id="SM00421">
    <property type="entry name" value="HTH_LUXR"/>
    <property type="match status" value="1"/>
</dbReference>